<organism evidence="2 3">
    <name type="scientific">Acinetobacter phage YMC-13-01-C62</name>
    <dbReference type="NCBI Taxonomy" id="1505225"/>
    <lineage>
        <taxon>Viruses</taxon>
        <taxon>Duplodnaviria</taxon>
        <taxon>Heunggongvirae</taxon>
        <taxon>Uroviricota</taxon>
        <taxon>Caudoviricetes</taxon>
        <taxon>Obolenskvirus</taxon>
        <taxon>Obolenskvirus AbC62</taxon>
    </lineage>
</organism>
<dbReference type="InterPro" id="IPR052892">
    <property type="entry name" value="NA-targeting_endonuclease"/>
</dbReference>
<dbReference type="Pfam" id="PF01844">
    <property type="entry name" value="HNH"/>
    <property type="match status" value="1"/>
</dbReference>
<reference evidence="2 3" key="1">
    <citation type="submission" date="2014-05" db="EMBL/GenBank/DDBJ databases">
        <title>Complete Genome Sequence of the Acinetobacter phage YMC/13/01/C62.</title>
        <authorList>
            <person name="Jeon J."/>
            <person name="Yong D."/>
            <person name="Lee K."/>
        </authorList>
    </citation>
    <scope>NUCLEOTIDE SEQUENCE [LARGE SCALE GENOMIC DNA]</scope>
</reference>
<dbReference type="OrthoDB" id="22258at10239"/>
<dbReference type="EMBL" id="KJ817802">
    <property type="protein sequence ID" value="AID17938.1"/>
    <property type="molecule type" value="Genomic_DNA"/>
</dbReference>
<dbReference type="Gene3D" id="1.10.30.50">
    <property type="match status" value="1"/>
</dbReference>
<dbReference type="SMART" id="SM00507">
    <property type="entry name" value="HNHc"/>
    <property type="match status" value="1"/>
</dbReference>
<dbReference type="CDD" id="cd00085">
    <property type="entry name" value="HNHc"/>
    <property type="match status" value="1"/>
</dbReference>
<evidence type="ECO:0000259" key="1">
    <source>
        <dbReference type="SMART" id="SM00507"/>
    </source>
</evidence>
<proteinExistence type="predicted"/>
<name>A0A068CCK1_9CAUD</name>
<evidence type="ECO:0000313" key="2">
    <source>
        <dbReference type="EMBL" id="AID17938.1"/>
    </source>
</evidence>
<keyword evidence="3" id="KW-1185">Reference proteome</keyword>
<sequence length="159" mass="18517">MENTLLNNDLLIENHPNMIRKSKTLNDMPFDVAFKYFPSGYKFTKELRKELWRSHDKKCCYCGVEIETYMEMHIDHFIPKSKIINESIENLVCSCSTCNLTKHSRDLEDFRFCMAVKNSILNGVVDAHIVKKLVSIGVEMPIKLNKFYFEIVLSGDNNV</sequence>
<evidence type="ECO:0000313" key="3">
    <source>
        <dbReference type="Proteomes" id="UP000027393"/>
    </source>
</evidence>
<protein>
    <recommendedName>
        <fullName evidence="1">HNH nuclease domain-containing protein</fullName>
    </recommendedName>
</protein>
<gene>
    <name evidence="2" type="ORF">BPABA14_00240</name>
</gene>
<dbReference type="GO" id="GO:0003676">
    <property type="term" value="F:nucleic acid binding"/>
    <property type="evidence" value="ECO:0007669"/>
    <property type="project" value="InterPro"/>
</dbReference>
<dbReference type="GO" id="GO:0008270">
    <property type="term" value="F:zinc ion binding"/>
    <property type="evidence" value="ECO:0007669"/>
    <property type="project" value="InterPro"/>
</dbReference>
<dbReference type="RefSeq" id="YP_009055445.1">
    <property type="nucleotide sequence ID" value="NC_024785.1"/>
</dbReference>
<dbReference type="Proteomes" id="UP000027393">
    <property type="component" value="Segment"/>
</dbReference>
<feature type="domain" description="HNH nuclease" evidence="1">
    <location>
        <begin position="46"/>
        <end position="100"/>
    </location>
</feature>
<dbReference type="PANTHER" id="PTHR33877">
    <property type="entry name" value="SLL1193 PROTEIN"/>
    <property type="match status" value="1"/>
</dbReference>
<dbReference type="KEGG" id="vg:20283713"/>
<dbReference type="PANTHER" id="PTHR33877:SF2">
    <property type="entry name" value="OS07G0170200 PROTEIN"/>
    <property type="match status" value="1"/>
</dbReference>
<dbReference type="GeneID" id="20283713"/>
<dbReference type="GO" id="GO:0004519">
    <property type="term" value="F:endonuclease activity"/>
    <property type="evidence" value="ECO:0007669"/>
    <property type="project" value="InterPro"/>
</dbReference>
<accession>A0A068CCK1</accession>
<dbReference type="InterPro" id="IPR003615">
    <property type="entry name" value="HNH_nuc"/>
</dbReference>
<dbReference type="InterPro" id="IPR002711">
    <property type="entry name" value="HNH"/>
</dbReference>